<dbReference type="GO" id="GO:0003682">
    <property type="term" value="F:chromatin binding"/>
    <property type="evidence" value="ECO:0007669"/>
    <property type="project" value="TreeGrafter"/>
</dbReference>
<dbReference type="AlphaFoldDB" id="A0AAV3ASR6"/>
<dbReference type="InterPro" id="IPR049472">
    <property type="entry name" value="MRNIP_N"/>
</dbReference>
<evidence type="ECO:0000313" key="3">
    <source>
        <dbReference type="EMBL" id="DBA30619.1"/>
    </source>
</evidence>
<sequence length="307" mass="34944">MVQEFHVLRCFSCHTFQVHQVKKSKKWACKLCGEKQSLIKVYGQGSGADCRHHVQKLNLLQGEVEQAANSNAGLNSQNEENDSTQCSGTSQPHAEAPQSCWIKYLEEGGENSDEEEDGSLIYTDPEHFYPWNITSEVRKRKKMPQYSCDVKEQDFNTTILNTAKKKRTCEELVASKRQTDVNVDYTRDHGRTLLHATEEPSCSTGKRYISAEKEVKENISRTHDLQKKIANMDPTLNKVQHNQNMGLSLWSSQPKTSLECDSFRPVHDIRLSSHQPTDCAPNPSDRSAVGKPRCSIFQTDEDFDENY</sequence>
<name>A0AAV3ASR6_PYXAD</name>
<proteinExistence type="predicted"/>
<reference evidence="3" key="1">
    <citation type="thesis" date="2020" institute="ProQuest LLC" country="789 East Eisenhower Parkway, Ann Arbor, MI, USA">
        <title>Comparative Genomics and Chromosome Evolution.</title>
        <authorList>
            <person name="Mudd A.B."/>
        </authorList>
    </citation>
    <scope>NUCLEOTIDE SEQUENCE</scope>
    <source>
        <strain evidence="3">1538</strain>
        <tissue evidence="3">Blood</tissue>
    </source>
</reference>
<dbReference type="Proteomes" id="UP001181693">
    <property type="component" value="Unassembled WGS sequence"/>
</dbReference>
<evidence type="ECO:0000256" key="1">
    <source>
        <dbReference type="SAM" id="MobiDB-lite"/>
    </source>
</evidence>
<organism evidence="3 4">
    <name type="scientific">Pyxicephalus adspersus</name>
    <name type="common">African bullfrog</name>
    <dbReference type="NCBI Taxonomy" id="30357"/>
    <lineage>
        <taxon>Eukaryota</taxon>
        <taxon>Metazoa</taxon>
        <taxon>Chordata</taxon>
        <taxon>Craniata</taxon>
        <taxon>Vertebrata</taxon>
        <taxon>Euteleostomi</taxon>
        <taxon>Amphibia</taxon>
        <taxon>Batrachia</taxon>
        <taxon>Anura</taxon>
        <taxon>Neobatrachia</taxon>
        <taxon>Ranoidea</taxon>
        <taxon>Pyxicephalidae</taxon>
        <taxon>Pyxicephalinae</taxon>
        <taxon>Pyxicephalus</taxon>
    </lineage>
</organism>
<feature type="domain" description="MRN complex-interacting protein N-terminal" evidence="2">
    <location>
        <begin position="7"/>
        <end position="104"/>
    </location>
</feature>
<dbReference type="GO" id="GO:0007095">
    <property type="term" value="P:mitotic G2 DNA damage checkpoint signaling"/>
    <property type="evidence" value="ECO:0007669"/>
    <property type="project" value="TreeGrafter"/>
</dbReference>
<feature type="region of interest" description="Disordered" evidence="1">
    <location>
        <begin position="273"/>
        <end position="307"/>
    </location>
</feature>
<dbReference type="Pfam" id="PF15749">
    <property type="entry name" value="MRNIP"/>
    <property type="match status" value="1"/>
</dbReference>
<keyword evidence="4" id="KW-1185">Reference proteome</keyword>
<accession>A0AAV3ASR6</accession>
<dbReference type="InterPro" id="IPR032739">
    <property type="entry name" value="MRNIP"/>
</dbReference>
<dbReference type="EMBL" id="DYDO01000002">
    <property type="protein sequence ID" value="DBA30619.1"/>
    <property type="molecule type" value="Genomic_DNA"/>
</dbReference>
<evidence type="ECO:0000313" key="4">
    <source>
        <dbReference type="Proteomes" id="UP001181693"/>
    </source>
</evidence>
<dbReference type="GO" id="GO:0005634">
    <property type="term" value="C:nucleus"/>
    <property type="evidence" value="ECO:0007669"/>
    <property type="project" value="TreeGrafter"/>
</dbReference>
<dbReference type="PANTHER" id="PTHR15863">
    <property type="entry name" value="MRN COMPLEX-INTERACTING PROTEIN"/>
    <property type="match status" value="1"/>
</dbReference>
<evidence type="ECO:0000259" key="2">
    <source>
        <dbReference type="Pfam" id="PF15749"/>
    </source>
</evidence>
<gene>
    <name evidence="3" type="ORF">GDO54_006575</name>
</gene>
<feature type="compositionally biased region" description="Polar residues" evidence="1">
    <location>
        <begin position="73"/>
        <end position="92"/>
    </location>
</feature>
<feature type="region of interest" description="Disordered" evidence="1">
    <location>
        <begin position="73"/>
        <end position="94"/>
    </location>
</feature>
<protein>
    <recommendedName>
        <fullName evidence="2">MRN complex-interacting protein N-terminal domain-containing protein</fullName>
    </recommendedName>
</protein>
<dbReference type="PANTHER" id="PTHR15863:SF2">
    <property type="entry name" value="MRN COMPLEX-INTERACTING PROTEIN"/>
    <property type="match status" value="1"/>
</dbReference>
<comment type="caution">
    <text evidence="3">The sequence shown here is derived from an EMBL/GenBank/DDBJ whole genome shotgun (WGS) entry which is preliminary data.</text>
</comment>